<dbReference type="GO" id="GO:0006046">
    <property type="term" value="P:N-acetylglucosamine catabolic process"/>
    <property type="evidence" value="ECO:0007669"/>
    <property type="project" value="TreeGrafter"/>
</dbReference>
<feature type="binding site" evidence="11">
    <location>
        <position position="226"/>
    </location>
    <ligand>
        <name>substrate</name>
    </ligand>
</feature>
<dbReference type="SUPFAM" id="SSF51338">
    <property type="entry name" value="Composite domain of metallo-dependent hydrolases"/>
    <property type="match status" value="1"/>
</dbReference>
<evidence type="ECO:0000313" key="14">
    <source>
        <dbReference type="EMBL" id="SEO57526.1"/>
    </source>
</evidence>
<dbReference type="PANTHER" id="PTHR11113:SF14">
    <property type="entry name" value="N-ACETYLGLUCOSAMINE-6-PHOSPHATE DEACETYLASE"/>
    <property type="match status" value="1"/>
</dbReference>
<name>A0A1H8QTZ7_9FIRM</name>
<gene>
    <name evidence="14" type="ORF">SAMN04490178_10355</name>
</gene>
<dbReference type="GO" id="GO:0046872">
    <property type="term" value="F:metal ion binding"/>
    <property type="evidence" value="ECO:0007669"/>
    <property type="project" value="UniProtKB-KW"/>
</dbReference>
<keyword evidence="6 9" id="KW-0119">Carbohydrate metabolism</keyword>
<dbReference type="EMBL" id="FODY01000003">
    <property type="protein sequence ID" value="SEO57526.1"/>
    <property type="molecule type" value="Genomic_DNA"/>
</dbReference>
<dbReference type="NCBIfam" id="TIGR00221">
    <property type="entry name" value="nagA"/>
    <property type="match status" value="1"/>
</dbReference>
<proteinExistence type="inferred from homology"/>
<evidence type="ECO:0000256" key="8">
    <source>
        <dbReference type="ARBA" id="ARBA00060590"/>
    </source>
</evidence>
<evidence type="ECO:0000256" key="6">
    <source>
        <dbReference type="ARBA" id="ARBA00023277"/>
    </source>
</evidence>
<sequence>MMKAIVNANIVLENSILTGYAILFTDKIVDIVPEQDIAGHNDLELLDGAGQYVSAGFIDTHVHGCAGVDTMDEQEDSIGHISRHIVQTGVTAFLPTTMTMSLDRITQTLGRIRQFMKDGLADGAQVLGCHLEGPFINRAYKGAQAEEYILQPDFSLIEPFEDIIKIVTMAPELAGSEKFIRQCVRRDIVVSVGHSAATYEETTAAIAAGASHVTHICNAMPLLNHRQPGILGAAFEHKEMTCELIADNIHVHPAVQRLVLAVKGNHAVLLITDAMRACLLGEGEYDLGGQNVIVKQGEARLASGVIAGSTLTLNRAVYNFMRNTNLSITEAVALVTSNPAKKIGAFRQKGSIAIGKDADFTLFNQEFDVFGTVVRGNLVYRR</sequence>
<comment type="similarity">
    <text evidence="1 9">Belongs to the metallo-dependent hydrolases superfamily. NagA family.</text>
</comment>
<feature type="binding site" evidence="12">
    <location>
        <position position="194"/>
    </location>
    <ligand>
        <name>Zn(2+)</name>
        <dbReference type="ChEBI" id="CHEBI:29105"/>
    </ligand>
</feature>
<feature type="binding site" evidence="11">
    <location>
        <begin position="218"/>
        <end position="219"/>
    </location>
    <ligand>
        <name>substrate</name>
    </ligand>
</feature>
<dbReference type="SUPFAM" id="SSF51556">
    <property type="entry name" value="Metallo-dependent hydrolases"/>
    <property type="match status" value="1"/>
</dbReference>
<comment type="catalytic activity">
    <reaction evidence="7">
        <text>N-acetyl-D-glucosamine 6-phosphate + H2O = D-glucosamine 6-phosphate + acetate</text>
        <dbReference type="Rhea" id="RHEA:22936"/>
        <dbReference type="ChEBI" id="CHEBI:15377"/>
        <dbReference type="ChEBI" id="CHEBI:30089"/>
        <dbReference type="ChEBI" id="CHEBI:57513"/>
        <dbReference type="ChEBI" id="CHEBI:58725"/>
        <dbReference type="EC" id="3.5.1.25"/>
    </reaction>
</comment>
<evidence type="ECO:0000256" key="12">
    <source>
        <dbReference type="PIRSR" id="PIRSR038994-3"/>
    </source>
</evidence>
<keyword evidence="15" id="KW-1185">Reference proteome</keyword>
<dbReference type="EC" id="3.5.1.25" evidence="2"/>
<comment type="cofactor">
    <cofactor evidence="12">
        <name>a divalent metal cation</name>
        <dbReference type="ChEBI" id="CHEBI:60240"/>
    </cofactor>
    <text evidence="12">Binds 1 divalent metal cation per subunit.</text>
</comment>
<dbReference type="Proteomes" id="UP000198847">
    <property type="component" value="Unassembled WGS sequence"/>
</dbReference>
<protein>
    <recommendedName>
        <fullName evidence="3">N-acetylglucosamine-6-phosphate deacetylase</fullName>
        <ecNumber evidence="2">3.5.1.25</ecNumber>
    </recommendedName>
</protein>
<dbReference type="Pfam" id="PF01979">
    <property type="entry name" value="Amidohydro_1"/>
    <property type="match status" value="1"/>
</dbReference>
<accession>A0A1H8QTZ7</accession>
<evidence type="ECO:0000256" key="9">
    <source>
        <dbReference type="PIRNR" id="PIRNR038994"/>
    </source>
</evidence>
<dbReference type="InterPro" id="IPR032466">
    <property type="entry name" value="Metal_Hydrolase"/>
</dbReference>
<dbReference type="OrthoDB" id="9776488at2"/>
<evidence type="ECO:0000259" key="13">
    <source>
        <dbReference type="Pfam" id="PF01979"/>
    </source>
</evidence>
<evidence type="ECO:0000256" key="3">
    <source>
        <dbReference type="ARBA" id="ARBA00018029"/>
    </source>
</evidence>
<feature type="binding site" evidence="12">
    <location>
        <position position="132"/>
    </location>
    <ligand>
        <name>Zn(2+)</name>
        <dbReference type="ChEBI" id="CHEBI:29105"/>
    </ligand>
</feature>
<feature type="domain" description="Amidohydrolase-related" evidence="13">
    <location>
        <begin position="52"/>
        <end position="379"/>
    </location>
</feature>
<dbReference type="CDD" id="cd00854">
    <property type="entry name" value="NagA"/>
    <property type="match status" value="1"/>
</dbReference>
<feature type="binding site" evidence="11">
    <location>
        <position position="250"/>
    </location>
    <ligand>
        <name>substrate</name>
    </ligand>
</feature>
<dbReference type="Gene3D" id="3.20.20.140">
    <property type="entry name" value="Metal-dependent hydrolases"/>
    <property type="match status" value="1"/>
</dbReference>
<comment type="pathway">
    <text evidence="8">Amino-sugar metabolism; N-acetylneuraminate degradation; D-fructose 6-phosphate from N-acetylneuraminate: step 4/5.</text>
</comment>
<organism evidence="14 15">
    <name type="scientific">Propionispora vibrioides</name>
    <dbReference type="NCBI Taxonomy" id="112903"/>
    <lineage>
        <taxon>Bacteria</taxon>
        <taxon>Bacillati</taxon>
        <taxon>Bacillota</taxon>
        <taxon>Negativicutes</taxon>
        <taxon>Selenomonadales</taxon>
        <taxon>Sporomusaceae</taxon>
        <taxon>Propionispora</taxon>
    </lineage>
</organism>
<feature type="binding site" evidence="11">
    <location>
        <begin position="306"/>
        <end position="308"/>
    </location>
    <ligand>
        <name>substrate</name>
    </ligand>
</feature>
<dbReference type="RefSeq" id="WP_091744035.1">
    <property type="nucleotide sequence ID" value="NZ_FODY01000003.1"/>
</dbReference>
<feature type="binding site" evidence="12">
    <location>
        <position position="215"/>
    </location>
    <ligand>
        <name>Zn(2+)</name>
        <dbReference type="ChEBI" id="CHEBI:29105"/>
    </ligand>
</feature>
<feature type="binding site" evidence="11">
    <location>
        <position position="143"/>
    </location>
    <ligand>
        <name>substrate</name>
    </ligand>
</feature>
<feature type="active site" description="Proton donor/acceptor" evidence="10">
    <location>
        <position position="273"/>
    </location>
</feature>
<evidence type="ECO:0000256" key="5">
    <source>
        <dbReference type="ARBA" id="ARBA00022801"/>
    </source>
</evidence>
<dbReference type="FunFam" id="3.20.20.140:FF:000004">
    <property type="entry name" value="N-acetylglucosamine-6-phosphate deacetylase"/>
    <property type="match status" value="1"/>
</dbReference>
<evidence type="ECO:0000256" key="10">
    <source>
        <dbReference type="PIRSR" id="PIRSR038994-1"/>
    </source>
</evidence>
<dbReference type="InterPro" id="IPR003764">
    <property type="entry name" value="GlcNAc_6-P_deAcase"/>
</dbReference>
<dbReference type="AlphaFoldDB" id="A0A1H8QTZ7"/>
<evidence type="ECO:0000256" key="7">
    <source>
        <dbReference type="ARBA" id="ARBA00047647"/>
    </source>
</evidence>
<dbReference type="STRING" id="112903.SAMN04490178_10355"/>
<dbReference type="InterPro" id="IPR006680">
    <property type="entry name" value="Amidohydro-rel"/>
</dbReference>
<dbReference type="PANTHER" id="PTHR11113">
    <property type="entry name" value="N-ACETYLGLUCOSAMINE-6-PHOSPHATE DEACETYLASE"/>
    <property type="match status" value="1"/>
</dbReference>
<evidence type="ECO:0000256" key="4">
    <source>
        <dbReference type="ARBA" id="ARBA00022723"/>
    </source>
</evidence>
<dbReference type="GO" id="GO:0008448">
    <property type="term" value="F:N-acetylglucosamine-6-phosphate deacetylase activity"/>
    <property type="evidence" value="ECO:0007669"/>
    <property type="project" value="UniProtKB-EC"/>
</dbReference>
<dbReference type="Gene3D" id="2.30.40.10">
    <property type="entry name" value="Urease, subunit C, domain 1"/>
    <property type="match status" value="1"/>
</dbReference>
<evidence type="ECO:0000256" key="2">
    <source>
        <dbReference type="ARBA" id="ARBA00011899"/>
    </source>
</evidence>
<dbReference type="PIRSF" id="PIRSF038994">
    <property type="entry name" value="NagA"/>
    <property type="match status" value="1"/>
</dbReference>
<keyword evidence="4 12" id="KW-0479">Metal-binding</keyword>
<evidence type="ECO:0000313" key="15">
    <source>
        <dbReference type="Proteomes" id="UP000198847"/>
    </source>
</evidence>
<reference evidence="14 15" key="1">
    <citation type="submission" date="2016-10" db="EMBL/GenBank/DDBJ databases">
        <authorList>
            <person name="de Groot N.N."/>
        </authorList>
    </citation>
    <scope>NUCLEOTIDE SEQUENCE [LARGE SCALE GENOMIC DNA]</scope>
    <source>
        <strain evidence="14 15">DSM 13305</strain>
    </source>
</reference>
<evidence type="ECO:0000256" key="11">
    <source>
        <dbReference type="PIRSR" id="PIRSR038994-2"/>
    </source>
</evidence>
<evidence type="ECO:0000256" key="1">
    <source>
        <dbReference type="ARBA" id="ARBA00010716"/>
    </source>
</evidence>
<dbReference type="InterPro" id="IPR011059">
    <property type="entry name" value="Metal-dep_hydrolase_composite"/>
</dbReference>
<keyword evidence="5 9" id="KW-0378">Hydrolase</keyword>